<organism evidence="1 2">
    <name type="scientific">Limnospira maxima CS-328</name>
    <dbReference type="NCBI Taxonomy" id="513049"/>
    <lineage>
        <taxon>Bacteria</taxon>
        <taxon>Bacillati</taxon>
        <taxon>Cyanobacteriota</taxon>
        <taxon>Cyanophyceae</taxon>
        <taxon>Oscillatoriophycideae</taxon>
        <taxon>Oscillatoriales</taxon>
        <taxon>Sirenicapillariaceae</taxon>
        <taxon>Limnospira</taxon>
    </lineage>
</organism>
<name>B5WA95_LIMMA</name>
<comment type="caution">
    <text evidence="1">The sequence shown here is derived from an EMBL/GenBank/DDBJ whole genome shotgun (WGS) entry which is preliminary data.</text>
</comment>
<dbReference type="AlphaFoldDB" id="B5WA95"/>
<proteinExistence type="predicted"/>
<protein>
    <submittedName>
        <fullName evidence="1">Uncharacterized protein</fullName>
    </submittedName>
</protein>
<dbReference type="Proteomes" id="UP000004061">
    <property type="component" value="Unassembled WGS sequence"/>
</dbReference>
<sequence>MIWLYDDRILGNDRRGGAYPEAFGENSRPSAGGGVLFI</sequence>
<gene>
    <name evidence="1" type="ORF">AmaxDRAFT_5695</name>
</gene>
<dbReference type="EMBL" id="ABYK01000128">
    <property type="protein sequence ID" value="EDZ91550.1"/>
    <property type="molecule type" value="Genomic_DNA"/>
</dbReference>
<accession>B5WA95</accession>
<evidence type="ECO:0000313" key="1">
    <source>
        <dbReference type="EMBL" id="EDZ91550.1"/>
    </source>
</evidence>
<keyword evidence="2" id="KW-1185">Reference proteome</keyword>
<reference evidence="1 2" key="1">
    <citation type="journal article" date="2011" name="Appl. Environ. Microbiol.">
        <title>Contribution of a Sodium Ion Gradient to Energy Conservation during Fermentation in the Cyanobacterium Arthrospira (Spirulina) maxima CS-328.</title>
        <authorList>
            <person name="Carrieri D."/>
            <person name="Ananyev G."/>
            <person name="Lenz O."/>
            <person name="Bryant D.A."/>
            <person name="Dismukes G.C."/>
        </authorList>
    </citation>
    <scope>NUCLEOTIDE SEQUENCE [LARGE SCALE GENOMIC DNA]</scope>
    <source>
        <strain evidence="1 2">CS-328</strain>
    </source>
</reference>
<evidence type="ECO:0000313" key="2">
    <source>
        <dbReference type="Proteomes" id="UP000004061"/>
    </source>
</evidence>